<protein>
    <submittedName>
        <fullName evidence="1">DUF1961 family protein</fullName>
    </submittedName>
</protein>
<evidence type="ECO:0000313" key="2">
    <source>
        <dbReference type="Proteomes" id="UP000593758"/>
    </source>
</evidence>
<sequence length="483" mass="54400">MVDLSSPANLTEDVRPYGTHRFVTIDGRSGFHGTTRRSELAFETDLLRGAEWSLSLWVCPLEDLDVAAPLSWILEHDPEALRYRLVSDTPAGEAGGVFSWLWTSQIRPAMRAKLVHGTPEPGRLPASTQVESLPLTAATWYHLVLTFSDREKRMCLWVNGVLAGISEFDFTADVPGTRLHLGNPAMVFASIEAVDRELTAADIREEFASSASSRSRAAAERIRPLFEPQPRPRVDWEPDSDWSLDLQTSFNHPSDIDGWTLHGCQQPPHQMRELRTTSEGLLLHTPDEVADESRMYLWSPQMFEGDLAVQFDFRMEQDSGFGMLVTHASGMQGEDVLADPGDLARGAMQVINRNRLRNYYWGFFRRTPTTPKHVASHTLVKNPWTRNLALSASPVVEVGQWHRLLFVQEGARLRGAIDGEWVVEGHDDSYQNYGPILRTGRIALRLMYQTRMRVRDLHVWTRAGDVVTTPQTLPADQAGKGHD</sequence>
<evidence type="ECO:0000313" key="1">
    <source>
        <dbReference type="EMBL" id="QOR71141.1"/>
    </source>
</evidence>
<keyword evidence="2" id="KW-1185">Reference proteome</keyword>
<dbReference type="RefSeq" id="WP_193497808.1">
    <property type="nucleotide sequence ID" value="NZ_CP063169.1"/>
</dbReference>
<dbReference type="InterPro" id="IPR015305">
    <property type="entry name" value="DUF1961"/>
</dbReference>
<dbReference type="EMBL" id="CP063169">
    <property type="protein sequence ID" value="QOR71141.1"/>
    <property type="molecule type" value="Genomic_DNA"/>
</dbReference>
<proteinExistence type="predicted"/>
<dbReference type="AlphaFoldDB" id="A0A7M1SUI0"/>
<dbReference type="Proteomes" id="UP000593758">
    <property type="component" value="Chromosome"/>
</dbReference>
<reference evidence="1 2" key="1">
    <citation type="submission" date="2020-10" db="EMBL/GenBank/DDBJ databases">
        <title>Haloactinobacterium sp. RN3S43, a bacterium isolated from saline soil.</title>
        <authorList>
            <person name="Sun J.-Q."/>
        </authorList>
    </citation>
    <scope>NUCLEOTIDE SEQUENCE [LARGE SCALE GENOMIC DNA]</scope>
    <source>
        <strain evidence="1 2">RN3S43</strain>
    </source>
</reference>
<accession>A0A7M1SUI0</accession>
<dbReference type="SUPFAM" id="SSF49899">
    <property type="entry name" value="Concanavalin A-like lectins/glucanases"/>
    <property type="match status" value="2"/>
</dbReference>
<dbReference type="Pfam" id="PF09224">
    <property type="entry name" value="DUF1961"/>
    <property type="match status" value="1"/>
</dbReference>
<dbReference type="Gene3D" id="2.60.120.200">
    <property type="match status" value="2"/>
</dbReference>
<name>A0A7M1SUI0_9MICO</name>
<dbReference type="InterPro" id="IPR013320">
    <property type="entry name" value="ConA-like_dom_sf"/>
</dbReference>
<organism evidence="1 2">
    <name type="scientific">Ruania alkalisoli</name>
    <dbReference type="NCBI Taxonomy" id="2779775"/>
    <lineage>
        <taxon>Bacteria</taxon>
        <taxon>Bacillati</taxon>
        <taxon>Actinomycetota</taxon>
        <taxon>Actinomycetes</taxon>
        <taxon>Micrococcales</taxon>
        <taxon>Ruaniaceae</taxon>
        <taxon>Ruania</taxon>
    </lineage>
</organism>
<dbReference type="KEGG" id="halt:IM660_02175"/>
<gene>
    <name evidence="1" type="ORF">IM660_02175</name>
</gene>